<reference evidence="6 7" key="1">
    <citation type="submission" date="2021-01" db="EMBL/GenBank/DDBJ databases">
        <title>Whole genome shotgun sequence of Microbispora corallina NBRC 16416.</title>
        <authorList>
            <person name="Komaki H."/>
            <person name="Tamura T."/>
        </authorList>
    </citation>
    <scope>NUCLEOTIDE SEQUENCE [LARGE SCALE GENOMIC DNA]</scope>
    <source>
        <strain evidence="6 7">NBRC 16416</strain>
    </source>
</reference>
<dbReference type="RefSeq" id="WP_204057337.1">
    <property type="nucleotide sequence ID" value="NZ_BAAAGP010000011.1"/>
</dbReference>
<dbReference type="Proteomes" id="UP000603904">
    <property type="component" value="Unassembled WGS sequence"/>
</dbReference>
<keyword evidence="1" id="KW-0805">Transcription regulation</keyword>
<comment type="caution">
    <text evidence="6">The sequence shown here is derived from an EMBL/GenBank/DDBJ whole genome shotgun (WGS) entry which is preliminary data.</text>
</comment>
<dbReference type="InterPro" id="IPR058245">
    <property type="entry name" value="NreC/VraR/RcsB-like_REC"/>
</dbReference>
<evidence type="ECO:0000256" key="3">
    <source>
        <dbReference type="ARBA" id="ARBA00023163"/>
    </source>
</evidence>
<dbReference type="SUPFAM" id="SSF52172">
    <property type="entry name" value="CheY-like"/>
    <property type="match status" value="1"/>
</dbReference>
<name>A0ABQ4FYI8_9ACTN</name>
<dbReference type="Pfam" id="PF00072">
    <property type="entry name" value="Response_reg"/>
    <property type="match status" value="1"/>
</dbReference>
<evidence type="ECO:0000256" key="4">
    <source>
        <dbReference type="PROSITE-ProRule" id="PRU00169"/>
    </source>
</evidence>
<dbReference type="CDD" id="cd17535">
    <property type="entry name" value="REC_NarL-like"/>
    <property type="match status" value="1"/>
</dbReference>
<protein>
    <submittedName>
        <fullName evidence="6">Transcriptional regulator</fullName>
    </submittedName>
</protein>
<evidence type="ECO:0000313" key="6">
    <source>
        <dbReference type="EMBL" id="GIH39846.1"/>
    </source>
</evidence>
<keyword evidence="7" id="KW-1185">Reference proteome</keyword>
<dbReference type="SMART" id="SM00448">
    <property type="entry name" value="REC"/>
    <property type="match status" value="1"/>
</dbReference>
<dbReference type="PANTHER" id="PTHR43214">
    <property type="entry name" value="TWO-COMPONENT RESPONSE REGULATOR"/>
    <property type="match status" value="1"/>
</dbReference>
<feature type="modified residue" description="4-aspartylphosphate" evidence="4">
    <location>
        <position position="60"/>
    </location>
</feature>
<dbReference type="PROSITE" id="PS50110">
    <property type="entry name" value="RESPONSE_REGULATORY"/>
    <property type="match status" value="1"/>
</dbReference>
<dbReference type="Gene3D" id="3.40.50.2300">
    <property type="match status" value="1"/>
</dbReference>
<dbReference type="InterPro" id="IPR011006">
    <property type="entry name" value="CheY-like_superfamily"/>
</dbReference>
<sequence length="127" mass="13144">MTAGAGPLTVLIGDDEPIIREVLREVLEAEPDLSVVAEAADADEAIALAVLHAPAVAILDVRMPGGGGARAAREIRRRCPGTRIMAFSAHTDARSMSEMRDAGVSAYLLKGLPNAALVAAVRHVAAP</sequence>
<accession>A0ABQ4FYI8</accession>
<dbReference type="PANTHER" id="PTHR43214:SF24">
    <property type="entry name" value="TRANSCRIPTIONAL REGULATORY PROTEIN NARL-RELATED"/>
    <property type="match status" value="1"/>
</dbReference>
<dbReference type="InterPro" id="IPR039420">
    <property type="entry name" value="WalR-like"/>
</dbReference>
<dbReference type="InterPro" id="IPR001789">
    <property type="entry name" value="Sig_transdc_resp-reg_receiver"/>
</dbReference>
<organism evidence="6 7">
    <name type="scientific">Microbispora corallina</name>
    <dbReference type="NCBI Taxonomy" id="83302"/>
    <lineage>
        <taxon>Bacteria</taxon>
        <taxon>Bacillati</taxon>
        <taxon>Actinomycetota</taxon>
        <taxon>Actinomycetes</taxon>
        <taxon>Streptosporangiales</taxon>
        <taxon>Streptosporangiaceae</taxon>
        <taxon>Microbispora</taxon>
    </lineage>
</organism>
<evidence type="ECO:0000313" key="7">
    <source>
        <dbReference type="Proteomes" id="UP000603904"/>
    </source>
</evidence>
<evidence type="ECO:0000259" key="5">
    <source>
        <dbReference type="PROSITE" id="PS50110"/>
    </source>
</evidence>
<keyword evidence="4" id="KW-0597">Phosphoprotein</keyword>
<keyword evidence="3" id="KW-0804">Transcription</keyword>
<feature type="domain" description="Response regulatory" evidence="5">
    <location>
        <begin position="9"/>
        <end position="125"/>
    </location>
</feature>
<evidence type="ECO:0000256" key="2">
    <source>
        <dbReference type="ARBA" id="ARBA00023125"/>
    </source>
</evidence>
<evidence type="ECO:0000256" key="1">
    <source>
        <dbReference type="ARBA" id="ARBA00023015"/>
    </source>
</evidence>
<dbReference type="EMBL" id="BOOC01000011">
    <property type="protein sequence ID" value="GIH39846.1"/>
    <property type="molecule type" value="Genomic_DNA"/>
</dbReference>
<gene>
    <name evidence="6" type="primary">degU</name>
    <name evidence="6" type="ORF">Mco01_28460</name>
</gene>
<keyword evidence="2" id="KW-0238">DNA-binding</keyword>
<proteinExistence type="predicted"/>